<dbReference type="RefSeq" id="WP_078111383.1">
    <property type="nucleotide sequence ID" value="NZ_CP065424.1"/>
</dbReference>
<accession>A0A8E2LD93</accession>
<dbReference type="InterPro" id="IPR051534">
    <property type="entry name" value="CBASS_pafABC_assoc_protein"/>
</dbReference>
<dbReference type="EMBL" id="MTLA01000430">
    <property type="protein sequence ID" value="OOP65874.1"/>
    <property type="molecule type" value="Genomic_DNA"/>
</dbReference>
<dbReference type="Proteomes" id="UP000189761">
    <property type="component" value="Unassembled WGS sequence"/>
</dbReference>
<dbReference type="Pfam" id="PF13280">
    <property type="entry name" value="WYL"/>
    <property type="match status" value="1"/>
</dbReference>
<dbReference type="PANTHER" id="PTHR34580:SF9">
    <property type="entry name" value="SLL5097 PROTEIN"/>
    <property type="match status" value="1"/>
</dbReference>
<reference evidence="4 5" key="1">
    <citation type="submission" date="2017-01" db="EMBL/GenBank/DDBJ databases">
        <title>Draft genome sequence of Bacillus oleronius.</title>
        <authorList>
            <person name="Allam M."/>
        </authorList>
    </citation>
    <scope>NUCLEOTIDE SEQUENCE [LARGE SCALE GENOMIC DNA]</scope>
    <source>
        <strain evidence="4 5">DSM 9356</strain>
    </source>
</reference>
<evidence type="ECO:0000256" key="1">
    <source>
        <dbReference type="ARBA" id="ARBA00023015"/>
    </source>
</evidence>
<dbReference type="GO" id="GO:0003700">
    <property type="term" value="F:DNA-binding transcription factor activity"/>
    <property type="evidence" value="ECO:0007669"/>
    <property type="project" value="InterPro"/>
</dbReference>
<evidence type="ECO:0000256" key="2">
    <source>
        <dbReference type="ARBA" id="ARBA00023163"/>
    </source>
</evidence>
<feature type="domain" description="HTH deoR-type" evidence="3">
    <location>
        <begin position="6"/>
        <end position="62"/>
    </location>
</feature>
<dbReference type="AlphaFoldDB" id="A0A8E2LD93"/>
<comment type="caution">
    <text evidence="4">The sequence shown here is derived from an EMBL/GenBank/DDBJ whole genome shotgun (WGS) entry which is preliminary data.</text>
</comment>
<organism evidence="4 5">
    <name type="scientific">Heyndrickxia oleronia</name>
    <dbReference type="NCBI Taxonomy" id="38875"/>
    <lineage>
        <taxon>Bacteria</taxon>
        <taxon>Bacillati</taxon>
        <taxon>Bacillota</taxon>
        <taxon>Bacilli</taxon>
        <taxon>Bacillales</taxon>
        <taxon>Bacillaceae</taxon>
        <taxon>Heyndrickxia</taxon>
    </lineage>
</organism>
<dbReference type="PROSITE" id="PS52050">
    <property type="entry name" value="WYL"/>
    <property type="match status" value="1"/>
</dbReference>
<evidence type="ECO:0000313" key="4">
    <source>
        <dbReference type="EMBL" id="OOP65874.1"/>
    </source>
</evidence>
<dbReference type="InterPro" id="IPR026881">
    <property type="entry name" value="WYL_dom"/>
</dbReference>
<keyword evidence="5" id="KW-1185">Reference proteome</keyword>
<dbReference type="Pfam" id="PF08279">
    <property type="entry name" value="HTH_11"/>
    <property type="match status" value="1"/>
</dbReference>
<keyword evidence="2" id="KW-0804">Transcription</keyword>
<dbReference type="InterPro" id="IPR013196">
    <property type="entry name" value="HTH_11"/>
</dbReference>
<evidence type="ECO:0000259" key="3">
    <source>
        <dbReference type="SMART" id="SM00420"/>
    </source>
</evidence>
<proteinExistence type="predicted"/>
<name>A0A8E2LD93_9BACI</name>
<dbReference type="InterPro" id="IPR001034">
    <property type="entry name" value="DeoR_HTH"/>
</dbReference>
<sequence length="316" mass="36845">MSKAIRLNELRLYINRVKKFKVDDLAKEFNVSRRTILRDLEELSILGVPLISEVGANGGYQVLEEKNLLAVSFTKEETFSIFFALLSLKHFISLPFESEYNSIIKKFYLNLNGKMKDEIDLIKNKIDFKIDNQSKESPLLKDLFMAVIGNEPLWISYLGVKREIQPVGLFSQYGRWYCPSYCYLRKEFRLFRCDRISEIGLSARNDKINLKDTNLNDIINILTQKKDYELVVELTPEGVEKYKSNVSLYYQISIDSKGYGVIKGSISEIELDFLTDYFIQMGKHAKVVEPVELRAKIKKKILELNDLYHDLYKKLL</sequence>
<dbReference type="Gene3D" id="1.10.10.10">
    <property type="entry name" value="Winged helix-like DNA-binding domain superfamily/Winged helix DNA-binding domain"/>
    <property type="match status" value="1"/>
</dbReference>
<dbReference type="PANTHER" id="PTHR34580">
    <property type="match status" value="1"/>
</dbReference>
<dbReference type="SMART" id="SM00420">
    <property type="entry name" value="HTH_DEOR"/>
    <property type="match status" value="1"/>
</dbReference>
<protein>
    <recommendedName>
        <fullName evidence="3">HTH deoR-type domain-containing protein</fullName>
    </recommendedName>
</protein>
<evidence type="ECO:0000313" key="5">
    <source>
        <dbReference type="Proteomes" id="UP000189761"/>
    </source>
</evidence>
<keyword evidence="1" id="KW-0805">Transcription regulation</keyword>
<dbReference type="InterPro" id="IPR057727">
    <property type="entry name" value="WCX_dom"/>
</dbReference>
<dbReference type="SUPFAM" id="SSF46785">
    <property type="entry name" value="Winged helix' DNA-binding domain"/>
    <property type="match status" value="1"/>
</dbReference>
<gene>
    <name evidence="4" type="ORF">BWZ43_23920</name>
</gene>
<dbReference type="InterPro" id="IPR036388">
    <property type="entry name" value="WH-like_DNA-bd_sf"/>
</dbReference>
<dbReference type="Pfam" id="PF25583">
    <property type="entry name" value="WCX"/>
    <property type="match status" value="1"/>
</dbReference>
<dbReference type="InterPro" id="IPR036390">
    <property type="entry name" value="WH_DNA-bd_sf"/>
</dbReference>